<dbReference type="InterPro" id="IPR002999">
    <property type="entry name" value="Tudor"/>
</dbReference>
<reference evidence="3" key="1">
    <citation type="submission" date="2010-06" db="EMBL/GenBank/DDBJ databases">
        <authorList>
            <person name="Jiang H."/>
            <person name="Abraham K."/>
            <person name="Ali S."/>
            <person name="Alsbrooks S.L."/>
            <person name="Anim B.N."/>
            <person name="Anosike U.S."/>
            <person name="Attaway T."/>
            <person name="Bandaranaike D.P."/>
            <person name="Battles P.K."/>
            <person name="Bell S.N."/>
            <person name="Bell A.V."/>
            <person name="Beltran B."/>
            <person name="Bickham C."/>
            <person name="Bustamante Y."/>
            <person name="Caleb T."/>
            <person name="Canada A."/>
            <person name="Cardenas V."/>
            <person name="Carter K."/>
            <person name="Chacko J."/>
            <person name="Chandrabose M.N."/>
            <person name="Chavez D."/>
            <person name="Chavez A."/>
            <person name="Chen L."/>
            <person name="Chu H.-S."/>
            <person name="Claassen K.J."/>
            <person name="Cockrell R."/>
            <person name="Collins M."/>
            <person name="Cooper J.A."/>
            <person name="Cree A."/>
            <person name="Curry S.M."/>
            <person name="Da Y."/>
            <person name="Dao M.D."/>
            <person name="Das B."/>
            <person name="Davila M.-L."/>
            <person name="Davy-Carroll L."/>
            <person name="Denson S."/>
            <person name="Dinh H."/>
            <person name="Ebong V.E."/>
            <person name="Edwards J.R."/>
            <person name="Egan A."/>
            <person name="El-Daye J."/>
            <person name="Escobedo L."/>
            <person name="Fernandez S."/>
            <person name="Fernando P.R."/>
            <person name="Flagg N."/>
            <person name="Forbes L.D."/>
            <person name="Fowler R.G."/>
            <person name="Fu Q."/>
            <person name="Gabisi R.A."/>
            <person name="Ganer J."/>
            <person name="Garbino Pronczuk A."/>
            <person name="Garcia R.M."/>
            <person name="Garner T."/>
            <person name="Garrett T.E."/>
            <person name="Gonzalez D.A."/>
            <person name="Hamid H."/>
            <person name="Hawkins E.S."/>
            <person name="Hirani K."/>
            <person name="Hogues M.E."/>
            <person name="Hollins B."/>
            <person name="Hsiao C.-H."/>
            <person name="Jabil R."/>
            <person name="James M.L."/>
            <person name="Jhangiani S.N."/>
            <person name="Johnson B."/>
            <person name="Johnson Q."/>
            <person name="Joshi V."/>
            <person name="Kalu J.B."/>
            <person name="Kam C."/>
            <person name="Kashfia A."/>
            <person name="Keebler J."/>
            <person name="Kisamo H."/>
            <person name="Kovar C.L."/>
            <person name="Lago L.A."/>
            <person name="Lai C.-Y."/>
            <person name="Laidlaw J."/>
            <person name="Lara F."/>
            <person name="Le T.-K."/>
            <person name="Lee S.L."/>
            <person name="Legall F.H."/>
            <person name="Lemon S.J."/>
            <person name="Lewis L.R."/>
            <person name="Li B."/>
            <person name="Liu Y."/>
            <person name="Liu Y.-S."/>
            <person name="Lopez J."/>
            <person name="Lozado R.J."/>
            <person name="Lu J."/>
            <person name="Madu R.C."/>
            <person name="Maheshwari M."/>
            <person name="Maheshwari R."/>
            <person name="Malloy K."/>
            <person name="Martinez E."/>
            <person name="Mathew T."/>
            <person name="Mercado I.C."/>
            <person name="Mercado C."/>
            <person name="Meyer B."/>
            <person name="Montgomery K."/>
            <person name="Morgan M.B."/>
            <person name="Munidasa M."/>
            <person name="Nazareth L.V."/>
            <person name="Nelson J."/>
            <person name="Ng B.M."/>
            <person name="Nguyen N.B."/>
            <person name="Nguyen P.Q."/>
            <person name="Nguyen T."/>
            <person name="Obregon M."/>
            <person name="Okwuonu G.O."/>
            <person name="Onwere C.G."/>
            <person name="Orozco G."/>
            <person name="Parra A."/>
            <person name="Patel S."/>
            <person name="Patil S."/>
            <person name="Perez A."/>
            <person name="Perez Y."/>
            <person name="Pham C."/>
            <person name="Primus E.L."/>
            <person name="Pu L.-L."/>
            <person name="Puazo M."/>
            <person name="Qin X."/>
            <person name="Quiroz J.B."/>
            <person name="Reese J."/>
            <person name="Richards S."/>
            <person name="Rives C.M."/>
            <person name="Robberts R."/>
            <person name="Ruiz S.J."/>
            <person name="Ruiz M.J."/>
            <person name="Santibanez J."/>
            <person name="Schneider B.W."/>
            <person name="Sisson I."/>
            <person name="Smith M."/>
            <person name="Sodergren E."/>
            <person name="Song X.-Z."/>
            <person name="Song B.B."/>
            <person name="Summersgill H."/>
            <person name="Thelus R."/>
            <person name="Thornton R.D."/>
            <person name="Trejos Z.Y."/>
            <person name="Usmani K."/>
            <person name="Vattathil S."/>
            <person name="Villasana D."/>
            <person name="Walker D.L."/>
            <person name="Wang S."/>
            <person name="Wang K."/>
            <person name="White C.S."/>
            <person name="Williams A.C."/>
            <person name="Williamson J."/>
            <person name="Wilson K."/>
            <person name="Woghiren I.O."/>
            <person name="Woodworth J.R."/>
            <person name="Worley K.C."/>
            <person name="Wright R.A."/>
            <person name="Wu W."/>
            <person name="Young L."/>
            <person name="Zhang L."/>
            <person name="Zhang J."/>
            <person name="Zhu Y."/>
            <person name="Muzny D.M."/>
            <person name="Weinstock G."/>
            <person name="Gibbs R.A."/>
        </authorList>
    </citation>
    <scope>NUCLEOTIDE SEQUENCE [LARGE SCALE GENOMIC DNA]</scope>
    <source>
        <strain evidence="3">LSR1</strain>
    </source>
</reference>
<dbReference type="KEGG" id="api:107883900"/>
<evidence type="ECO:0000313" key="2">
    <source>
        <dbReference type="EnsemblMetazoa" id="XP_016660322.1"/>
    </source>
</evidence>
<dbReference type="RefSeq" id="XP_016660322.1">
    <property type="nucleotide sequence ID" value="XM_016804833.2"/>
</dbReference>
<feature type="domain" description="Tudor" evidence="1">
    <location>
        <begin position="153"/>
        <end position="260"/>
    </location>
</feature>
<dbReference type="AlphaFoldDB" id="A0A8R2H5Z9"/>
<evidence type="ECO:0000259" key="1">
    <source>
        <dbReference type="Pfam" id="PF00567"/>
    </source>
</evidence>
<evidence type="ECO:0000313" key="3">
    <source>
        <dbReference type="Proteomes" id="UP000007819"/>
    </source>
</evidence>
<accession>A0A8R2H5Z9</accession>
<dbReference type="Pfam" id="PF00567">
    <property type="entry name" value="TUDOR"/>
    <property type="match status" value="1"/>
</dbReference>
<proteinExistence type="predicted"/>
<reference evidence="2" key="2">
    <citation type="submission" date="2022-06" db="UniProtKB">
        <authorList>
            <consortium name="EnsemblMetazoa"/>
        </authorList>
    </citation>
    <scope>IDENTIFICATION</scope>
</reference>
<keyword evidence="3" id="KW-1185">Reference proteome</keyword>
<dbReference type="Gene3D" id="2.30.30.140">
    <property type="match status" value="1"/>
</dbReference>
<dbReference type="EnsemblMetazoa" id="XM_016804833.2">
    <property type="protein sequence ID" value="XP_016660322.1"/>
    <property type="gene ID" value="LOC107883900"/>
</dbReference>
<dbReference type="Proteomes" id="UP000007819">
    <property type="component" value="Chromosome A2"/>
</dbReference>
<dbReference type="SUPFAM" id="SSF63748">
    <property type="entry name" value="Tudor/PWWP/MBT"/>
    <property type="match status" value="1"/>
</dbReference>
<sequence length="328" mass="37744">MFVAPGICWIFKLNSWSKSVHRPGRAVKIGLSDLKDIRTTEQIKNMFRTFCDVEKPFVIEFDENSKNCLQNVKLKDIENGTYIDSKYILKYISIQSEDSIEKPQNITKNETLSINSPELEVISNIELRTKKNNDSNKWRNGDHVEFLSGCNVDEIFVRNIRLYEEFKNVLDQLKGENSEKYKPVPVKANDYVAVYSTKNNGGIYRGWIMESNFDNANNAVKCILIDIGQIEMIPSKNIFLLPTYVSLNNLPIMVRRVALGGLHKILNPAIRLFLDSLRGKTYIMEYKAYSGEGRKPKVILKKLENSVSLNDEIQKIFKNESFPLEIIS</sequence>
<protein>
    <recommendedName>
        <fullName evidence="1">Tudor domain-containing protein</fullName>
    </recommendedName>
</protein>
<name>A0A8R2H5Z9_ACYPI</name>
<organism evidence="2 3">
    <name type="scientific">Acyrthosiphon pisum</name>
    <name type="common">Pea aphid</name>
    <dbReference type="NCBI Taxonomy" id="7029"/>
    <lineage>
        <taxon>Eukaryota</taxon>
        <taxon>Metazoa</taxon>
        <taxon>Ecdysozoa</taxon>
        <taxon>Arthropoda</taxon>
        <taxon>Hexapoda</taxon>
        <taxon>Insecta</taxon>
        <taxon>Pterygota</taxon>
        <taxon>Neoptera</taxon>
        <taxon>Paraneoptera</taxon>
        <taxon>Hemiptera</taxon>
        <taxon>Sternorrhyncha</taxon>
        <taxon>Aphidomorpha</taxon>
        <taxon>Aphidoidea</taxon>
        <taxon>Aphididae</taxon>
        <taxon>Macrosiphini</taxon>
        <taxon>Acyrthosiphon</taxon>
    </lineage>
</organism>
<dbReference type="GeneID" id="107883900"/>